<organism evidence="2 3">
    <name type="scientific">Cupriavidus oxalaticus</name>
    <dbReference type="NCBI Taxonomy" id="96344"/>
    <lineage>
        <taxon>Bacteria</taxon>
        <taxon>Pseudomonadati</taxon>
        <taxon>Pseudomonadota</taxon>
        <taxon>Betaproteobacteria</taxon>
        <taxon>Burkholderiales</taxon>
        <taxon>Burkholderiaceae</taxon>
        <taxon>Cupriavidus</taxon>
    </lineage>
</organism>
<keyword evidence="1" id="KW-0812">Transmembrane</keyword>
<sequence length="62" mass="7242">MRNILRVVNAIVWFAWFWSSAREHLGDVGRVIGNALIPLMLGLLIDFFLRKKSSRRREGETK</sequence>
<accession>A0A5P3VUH4</accession>
<keyword evidence="1" id="KW-1133">Transmembrane helix</keyword>
<feature type="transmembrane region" description="Helical" evidence="1">
    <location>
        <begin position="31"/>
        <end position="49"/>
    </location>
</feature>
<dbReference type="EMBL" id="CP032520">
    <property type="protein sequence ID" value="QEZ48911.1"/>
    <property type="molecule type" value="Genomic_DNA"/>
</dbReference>
<keyword evidence="1" id="KW-0472">Membrane</keyword>
<evidence type="ECO:0000313" key="2">
    <source>
        <dbReference type="EMBL" id="QEZ48911.1"/>
    </source>
</evidence>
<dbReference type="Proteomes" id="UP000325743">
    <property type="component" value="Plasmid unnamed1"/>
</dbReference>
<evidence type="ECO:0000313" key="3">
    <source>
        <dbReference type="Proteomes" id="UP000325743"/>
    </source>
</evidence>
<protein>
    <submittedName>
        <fullName evidence="2">Uncharacterized protein</fullName>
    </submittedName>
</protein>
<proteinExistence type="predicted"/>
<reference evidence="2 3" key="1">
    <citation type="submission" date="2018-09" db="EMBL/GenBank/DDBJ databases">
        <title>Complete genome sequence of Cupriavidus oxalaticus T2, a bacterium capable of phenol tolerance and degradation.</title>
        <authorList>
            <person name="Yan J."/>
        </authorList>
    </citation>
    <scope>NUCLEOTIDE SEQUENCE [LARGE SCALE GENOMIC DNA]</scope>
    <source>
        <strain evidence="2 3">T2</strain>
        <plasmid evidence="2 3">unnamed1</plasmid>
    </source>
</reference>
<dbReference type="AlphaFoldDB" id="A0A5P3VUH4"/>
<evidence type="ECO:0000256" key="1">
    <source>
        <dbReference type="SAM" id="Phobius"/>
    </source>
</evidence>
<dbReference type="RefSeq" id="WP_151073144.1">
    <property type="nucleotide sequence ID" value="NZ_CP032520.1"/>
</dbReference>
<gene>
    <name evidence="2" type="ORF">D2917_32120</name>
</gene>
<keyword evidence="2" id="KW-0614">Plasmid</keyword>
<name>A0A5P3VUH4_9BURK</name>
<geneLocation type="plasmid" evidence="2">
    <name>unnamed1</name>
</geneLocation>